<name>A0A127JW22_9BURK</name>
<dbReference type="Proteomes" id="UP000070433">
    <property type="component" value="Chromosome"/>
</dbReference>
<dbReference type="EMBL" id="CP010951">
    <property type="protein sequence ID" value="AMO24105.1"/>
    <property type="molecule type" value="Genomic_DNA"/>
</dbReference>
<evidence type="ECO:0000256" key="2">
    <source>
        <dbReference type="SAM" id="SignalP"/>
    </source>
</evidence>
<reference evidence="3 4" key="1">
    <citation type="journal article" date="2014" name="Int. J. Syst. Evol. Microbiol.">
        <title>Ramlibacter solisilvae sp. nov., isolated from forest soil, and emended description of the genus Ramlibacter.</title>
        <authorList>
            <person name="Lee H.J."/>
            <person name="Lee S.H."/>
            <person name="Lee S.S."/>
            <person name="Lee J.S."/>
            <person name="Kim Y."/>
            <person name="Kim S.C."/>
            <person name="Jeon C.O."/>
        </authorList>
    </citation>
    <scope>NUCLEOTIDE SEQUENCE [LARGE SCALE GENOMIC DNA]</scope>
    <source>
        <strain evidence="3 4">5-10</strain>
    </source>
</reference>
<keyword evidence="2" id="KW-0732">Signal</keyword>
<dbReference type="OrthoDB" id="8960151at2"/>
<dbReference type="InterPro" id="IPR042100">
    <property type="entry name" value="Bug_dom1"/>
</dbReference>
<dbReference type="AlphaFoldDB" id="A0A127JW22"/>
<dbReference type="CDD" id="cd13578">
    <property type="entry name" value="PBP2_Bug27"/>
    <property type="match status" value="1"/>
</dbReference>
<gene>
    <name evidence="3" type="ORF">UC35_16190</name>
</gene>
<dbReference type="PIRSF" id="PIRSF017082">
    <property type="entry name" value="YflP"/>
    <property type="match status" value="1"/>
</dbReference>
<dbReference type="Pfam" id="PF03401">
    <property type="entry name" value="TctC"/>
    <property type="match status" value="1"/>
</dbReference>
<accession>A0A127JW22</accession>
<dbReference type="SUPFAM" id="SSF53850">
    <property type="entry name" value="Periplasmic binding protein-like II"/>
    <property type="match status" value="1"/>
</dbReference>
<dbReference type="Gene3D" id="3.40.190.150">
    <property type="entry name" value="Bordetella uptake gene, domain 1"/>
    <property type="match status" value="1"/>
</dbReference>
<dbReference type="RefSeq" id="WP_061501476.1">
    <property type="nucleotide sequence ID" value="NZ_CP010951.1"/>
</dbReference>
<evidence type="ECO:0000256" key="1">
    <source>
        <dbReference type="ARBA" id="ARBA00006987"/>
    </source>
</evidence>
<feature type="signal peptide" evidence="2">
    <location>
        <begin position="1"/>
        <end position="31"/>
    </location>
</feature>
<dbReference type="InterPro" id="IPR006311">
    <property type="entry name" value="TAT_signal"/>
</dbReference>
<proteinExistence type="inferred from homology"/>
<evidence type="ECO:0000313" key="3">
    <source>
        <dbReference type="EMBL" id="AMO24105.1"/>
    </source>
</evidence>
<dbReference type="PANTHER" id="PTHR42928:SF5">
    <property type="entry name" value="BLR1237 PROTEIN"/>
    <property type="match status" value="1"/>
</dbReference>
<keyword evidence="4" id="KW-1185">Reference proteome</keyword>
<evidence type="ECO:0000313" key="4">
    <source>
        <dbReference type="Proteomes" id="UP000070433"/>
    </source>
</evidence>
<dbReference type="PANTHER" id="PTHR42928">
    <property type="entry name" value="TRICARBOXYLATE-BINDING PROTEIN"/>
    <property type="match status" value="1"/>
</dbReference>
<feature type="chain" id="PRO_5007449774" evidence="2">
    <location>
        <begin position="32"/>
        <end position="331"/>
    </location>
</feature>
<dbReference type="InterPro" id="IPR005064">
    <property type="entry name" value="BUG"/>
</dbReference>
<organism evidence="3 4">
    <name type="scientific">Ramlibacter tataouinensis</name>
    <dbReference type="NCBI Taxonomy" id="94132"/>
    <lineage>
        <taxon>Bacteria</taxon>
        <taxon>Pseudomonadati</taxon>
        <taxon>Pseudomonadota</taxon>
        <taxon>Betaproteobacteria</taxon>
        <taxon>Burkholderiales</taxon>
        <taxon>Comamonadaceae</taxon>
        <taxon>Ramlibacter</taxon>
    </lineage>
</organism>
<dbReference type="Gene3D" id="3.40.190.10">
    <property type="entry name" value="Periplasmic binding protein-like II"/>
    <property type="match status" value="1"/>
</dbReference>
<dbReference type="PATRIC" id="fig|94132.3.peg.3302"/>
<comment type="similarity">
    <text evidence="1">Belongs to the UPF0065 (bug) family.</text>
</comment>
<dbReference type="PROSITE" id="PS51318">
    <property type="entry name" value="TAT"/>
    <property type="match status" value="1"/>
</dbReference>
<protein>
    <submittedName>
        <fullName evidence="3">ABC transporter substrate-binding protein</fullName>
    </submittedName>
</protein>
<sequence>MQQHRRRLLQQLASGASAGLLGSLGAATAWAQAAFPSRPVRVVVPFPAGGSADVIARGVSERLAKAWGQPVVVDNRPGAAGMIGADAVAKAPADGHTLLMTTTTLMQAPSLYGKAPYDPIRDLTAISELATTHLVLAAGPELPIQHVKDLPAHVARLGKALPYGTFGQGSSGHVQMEIFARAAKVPLVHVAYKGENPLVTDLLGGHVPLGTISAGSVLQHSRTGKVRPLAVAGASRSPLLPNVPTFEEAGFAGLERHGWLGLFAPAGSPAPLLERISADVNRALADPAVREHMIALGIALKGSTPLAFAEVVKADQAYWAKAIRDTGIKLD</sequence>